<reference evidence="4" key="1">
    <citation type="journal article" date="2019" name="Int. J. Syst. Evol. Microbiol.">
        <title>The Global Catalogue of Microorganisms (GCM) 10K type strain sequencing project: providing services to taxonomists for standard genome sequencing and annotation.</title>
        <authorList>
            <consortium name="The Broad Institute Genomics Platform"/>
            <consortium name="The Broad Institute Genome Sequencing Center for Infectious Disease"/>
            <person name="Wu L."/>
            <person name="Ma J."/>
        </authorList>
    </citation>
    <scope>NUCLEOTIDE SEQUENCE [LARGE SCALE GENOMIC DNA]</scope>
    <source>
        <strain evidence="4">JCM 10671</strain>
    </source>
</reference>
<gene>
    <name evidence="3" type="ORF">GCM10009547_48590</name>
</gene>
<feature type="region of interest" description="Disordered" evidence="1">
    <location>
        <begin position="107"/>
        <end position="149"/>
    </location>
</feature>
<dbReference type="EMBL" id="BAAAHE010000063">
    <property type="protein sequence ID" value="GAA0638651.1"/>
    <property type="molecule type" value="Genomic_DNA"/>
</dbReference>
<dbReference type="Gene3D" id="3.40.50.300">
    <property type="entry name" value="P-loop containing nucleotide triphosphate hydrolases"/>
    <property type="match status" value="1"/>
</dbReference>
<dbReference type="Proteomes" id="UP001500957">
    <property type="component" value="Unassembled WGS sequence"/>
</dbReference>
<keyword evidence="4" id="KW-1185">Reference proteome</keyword>
<dbReference type="Pfam" id="PF13481">
    <property type="entry name" value="AAA_25"/>
    <property type="match status" value="1"/>
</dbReference>
<sequence length="484" mass="51073">MSFLQNVYEHDGKHQPPPTPAPLAVAGPGEDTPYGLAALMAECRDIAVMPPDSGRNVALNDAAYAMGQLIGSGHLTEATARRQLEVAARACGLPEKEIRLVLRDDGTGGLAAGRRTPRQVPKRADPGATEPATATSVSGSDGASDSTGTFVPVASVDPIRARLRPGAAFILDTPNHIPAIWGEGTTIAWAEGEALMLNGPAGVGKTTLAAQLIRARLGLDTTVLGLPVTPGRRVLYLAMDRPRQIARAHRRIYNDTDRDVLQDRLVVWEGPPPYDLAKRPETLTEMAEAAGADTIVVDSLKDAAIGLTDDEVGASYNRARQAALVAGVQVLELHHQRKASAGNAKPNSLDDVYGSTWLTAGAGSVILLWGTPGDAIVELSHLKQPAEPIGPMRVIHDHHTGRSDIYHSTDLLALAIANQGRLTARLTAIAMFETDKPDRNQVEKARRKLEALVRAGHLTVTGEGARGGTPGTGGTTYGAARHAA</sequence>
<dbReference type="RefSeq" id="WP_344609745.1">
    <property type="nucleotide sequence ID" value="NZ_BAAAHE010000063.1"/>
</dbReference>
<name>A0ABP3SKL8_9ACTN</name>
<evidence type="ECO:0000313" key="4">
    <source>
        <dbReference type="Proteomes" id="UP001500957"/>
    </source>
</evidence>
<accession>A0ABP3SKL8</accession>
<proteinExistence type="predicted"/>
<protein>
    <recommendedName>
        <fullName evidence="2">AAA+ ATPase domain-containing protein</fullName>
    </recommendedName>
</protein>
<dbReference type="SUPFAM" id="SSF52540">
    <property type="entry name" value="P-loop containing nucleoside triphosphate hydrolases"/>
    <property type="match status" value="1"/>
</dbReference>
<feature type="domain" description="AAA+ ATPase" evidence="2">
    <location>
        <begin position="191"/>
        <end position="438"/>
    </location>
</feature>
<feature type="region of interest" description="Disordered" evidence="1">
    <location>
        <begin position="461"/>
        <end position="484"/>
    </location>
</feature>
<evidence type="ECO:0000313" key="3">
    <source>
        <dbReference type="EMBL" id="GAA0638651.1"/>
    </source>
</evidence>
<organism evidence="3 4">
    <name type="scientific">Sporichthya brevicatena</name>
    <dbReference type="NCBI Taxonomy" id="171442"/>
    <lineage>
        <taxon>Bacteria</taxon>
        <taxon>Bacillati</taxon>
        <taxon>Actinomycetota</taxon>
        <taxon>Actinomycetes</taxon>
        <taxon>Sporichthyales</taxon>
        <taxon>Sporichthyaceae</taxon>
        <taxon>Sporichthya</taxon>
    </lineage>
</organism>
<feature type="compositionally biased region" description="Low complexity" evidence="1">
    <location>
        <begin position="132"/>
        <end position="149"/>
    </location>
</feature>
<feature type="region of interest" description="Disordered" evidence="1">
    <location>
        <begin position="1"/>
        <end position="23"/>
    </location>
</feature>
<evidence type="ECO:0000256" key="1">
    <source>
        <dbReference type="SAM" id="MobiDB-lite"/>
    </source>
</evidence>
<dbReference type="InterPro" id="IPR027417">
    <property type="entry name" value="P-loop_NTPase"/>
</dbReference>
<dbReference type="InterPro" id="IPR003593">
    <property type="entry name" value="AAA+_ATPase"/>
</dbReference>
<evidence type="ECO:0000259" key="2">
    <source>
        <dbReference type="SMART" id="SM00382"/>
    </source>
</evidence>
<dbReference type="SMART" id="SM00382">
    <property type="entry name" value="AAA"/>
    <property type="match status" value="1"/>
</dbReference>
<feature type="compositionally biased region" description="Gly residues" evidence="1">
    <location>
        <begin position="464"/>
        <end position="476"/>
    </location>
</feature>
<comment type="caution">
    <text evidence="3">The sequence shown here is derived from an EMBL/GenBank/DDBJ whole genome shotgun (WGS) entry which is preliminary data.</text>
</comment>